<dbReference type="Proteomes" id="UP001221597">
    <property type="component" value="Chromosome"/>
</dbReference>
<dbReference type="EMBL" id="CP121671">
    <property type="protein sequence ID" value="WFT75143.1"/>
    <property type="molecule type" value="Genomic_DNA"/>
</dbReference>
<sequence>MNPYCQSAFHQLEIVIASLSEIIGQLTEEDLAFRPTQGKFSVGETLEHLAMIPIADGKVLEEASEEDMITLYSSILLTTKAEISEALYEHFSLLKKQFEGYSEDELFTETTSWWGVTYTRFEWLLEMIAHMYHHRGQLHAMLVHTYDKDPEILLFE</sequence>
<organism evidence="3 4">
    <name type="scientific">Halobacillus naozhouensis</name>
    <dbReference type="NCBI Taxonomy" id="554880"/>
    <lineage>
        <taxon>Bacteria</taxon>
        <taxon>Bacillati</taxon>
        <taxon>Bacillota</taxon>
        <taxon>Bacilli</taxon>
        <taxon>Bacillales</taxon>
        <taxon>Bacillaceae</taxon>
        <taxon>Halobacillus</taxon>
    </lineage>
</organism>
<dbReference type="SUPFAM" id="SSF109854">
    <property type="entry name" value="DinB/YfiT-like putative metalloenzymes"/>
    <property type="match status" value="1"/>
</dbReference>
<evidence type="ECO:0000256" key="2">
    <source>
        <dbReference type="ARBA" id="ARBA00022723"/>
    </source>
</evidence>
<comment type="similarity">
    <text evidence="1">Belongs to the DinB family.</text>
</comment>
<dbReference type="InterPro" id="IPR034660">
    <property type="entry name" value="DinB/YfiT-like"/>
</dbReference>
<evidence type="ECO:0000313" key="4">
    <source>
        <dbReference type="Proteomes" id="UP001221597"/>
    </source>
</evidence>
<gene>
    <name evidence="3" type="ORF">P9989_01670</name>
</gene>
<keyword evidence="2" id="KW-0479">Metal-binding</keyword>
<accession>A0ABY8J157</accession>
<dbReference type="InterPro" id="IPR007837">
    <property type="entry name" value="DinB"/>
</dbReference>
<protein>
    <submittedName>
        <fullName evidence="3">DinB family protein</fullName>
    </submittedName>
</protein>
<reference evidence="3 4" key="1">
    <citation type="submission" date="2023-04" db="EMBL/GenBank/DDBJ databases">
        <title>Genome sequence of Halobacillus naozhouensis KACC 21980.</title>
        <authorList>
            <person name="Kim S."/>
            <person name="Heo J."/>
            <person name="Kwon S.-W."/>
        </authorList>
    </citation>
    <scope>NUCLEOTIDE SEQUENCE [LARGE SCALE GENOMIC DNA]</scope>
    <source>
        <strain evidence="3 4">KCTC 13234</strain>
    </source>
</reference>
<proteinExistence type="inferred from homology"/>
<dbReference type="Gene3D" id="1.20.120.450">
    <property type="entry name" value="dinb family like domain"/>
    <property type="match status" value="1"/>
</dbReference>
<dbReference type="RefSeq" id="WP_283077112.1">
    <property type="nucleotide sequence ID" value="NZ_CP121671.1"/>
</dbReference>
<evidence type="ECO:0000256" key="1">
    <source>
        <dbReference type="ARBA" id="ARBA00008635"/>
    </source>
</evidence>
<dbReference type="Pfam" id="PF05163">
    <property type="entry name" value="DinB"/>
    <property type="match status" value="1"/>
</dbReference>
<evidence type="ECO:0000313" key="3">
    <source>
        <dbReference type="EMBL" id="WFT75143.1"/>
    </source>
</evidence>
<keyword evidence="4" id="KW-1185">Reference proteome</keyword>
<name>A0ABY8J157_9BACI</name>